<name>A0A0G0LE56_9BACT</name>
<evidence type="ECO:0000313" key="8">
    <source>
        <dbReference type="EMBL" id="KKQ90148.1"/>
    </source>
</evidence>
<dbReference type="Pfam" id="PF00892">
    <property type="entry name" value="EamA"/>
    <property type="match status" value="2"/>
</dbReference>
<proteinExistence type="predicted"/>
<feature type="transmembrane region" description="Helical" evidence="6">
    <location>
        <begin position="147"/>
        <end position="165"/>
    </location>
</feature>
<feature type="transmembrane region" description="Helical" evidence="6">
    <location>
        <begin position="117"/>
        <end position="135"/>
    </location>
</feature>
<keyword evidence="5 6" id="KW-0472">Membrane</keyword>
<comment type="subcellular location">
    <subcellularLocation>
        <location evidence="1">Cell membrane</location>
        <topology evidence="1">Multi-pass membrane protein</topology>
    </subcellularLocation>
</comment>
<gene>
    <name evidence="8" type="ORF">UT12_C0001G0016</name>
</gene>
<protein>
    <submittedName>
        <fullName evidence="8">Permease, DMT family protein</fullName>
    </submittedName>
</protein>
<dbReference type="GO" id="GO:0005886">
    <property type="term" value="C:plasma membrane"/>
    <property type="evidence" value="ECO:0007669"/>
    <property type="project" value="UniProtKB-SubCell"/>
</dbReference>
<keyword evidence="3 6" id="KW-0812">Transmembrane</keyword>
<evidence type="ECO:0000256" key="1">
    <source>
        <dbReference type="ARBA" id="ARBA00004651"/>
    </source>
</evidence>
<dbReference type="InterPro" id="IPR000620">
    <property type="entry name" value="EamA_dom"/>
</dbReference>
<accession>A0A0G0LE56</accession>
<sequence length="290" mass="32066">MIPSIFLFVLLFGGANAALIKYAGAKISPIDLVFFRSVIAAVAIAPFIGKIELTKFKNDPKSLTLAGLLFAANWILFAYGIQKTSVIMGQLIYVPTSLIVAGLGYFILKEKLSQKEIIGLILSLVGITYLILGSFKTKDILSFGTPFGNFLVVVALFSWAFYLVLTRKISNNYKPLTIIFVDFIISGLISAIFFILNFRNLSLTTFNINLIMAILAIAFLSSIAFFFLNQWIVKHSSAFVSSMLLYPVTLSAIIYGIIFFKEKLDVSLLIGGFIMLIGVFLSTLDTIRKK</sequence>
<dbReference type="PANTHER" id="PTHR32322:SF18">
    <property type="entry name" value="S-ADENOSYLMETHIONINE_S-ADENOSYLHOMOCYSTEINE TRANSPORTER"/>
    <property type="match status" value="1"/>
</dbReference>
<evidence type="ECO:0000256" key="3">
    <source>
        <dbReference type="ARBA" id="ARBA00022692"/>
    </source>
</evidence>
<feature type="transmembrane region" description="Helical" evidence="6">
    <location>
        <begin position="177"/>
        <end position="196"/>
    </location>
</feature>
<keyword evidence="2" id="KW-1003">Cell membrane</keyword>
<feature type="transmembrane region" description="Helical" evidence="6">
    <location>
        <begin position="63"/>
        <end position="81"/>
    </location>
</feature>
<organism evidence="8 9">
    <name type="scientific">Candidatus Curtissbacteria bacterium GW2011_GWC2_38_9</name>
    <dbReference type="NCBI Taxonomy" id="1618414"/>
    <lineage>
        <taxon>Bacteria</taxon>
        <taxon>Candidatus Curtissiibacteriota</taxon>
    </lineage>
</organism>
<dbReference type="Proteomes" id="UP000034893">
    <property type="component" value="Unassembled WGS sequence"/>
</dbReference>
<dbReference type="InterPro" id="IPR037185">
    <property type="entry name" value="EmrE-like"/>
</dbReference>
<comment type="caution">
    <text evidence="8">The sequence shown here is derived from an EMBL/GenBank/DDBJ whole genome shotgun (WGS) entry which is preliminary data.</text>
</comment>
<dbReference type="PANTHER" id="PTHR32322">
    <property type="entry name" value="INNER MEMBRANE TRANSPORTER"/>
    <property type="match status" value="1"/>
</dbReference>
<evidence type="ECO:0000256" key="4">
    <source>
        <dbReference type="ARBA" id="ARBA00022989"/>
    </source>
</evidence>
<dbReference type="AlphaFoldDB" id="A0A0G0LE56"/>
<evidence type="ECO:0000256" key="5">
    <source>
        <dbReference type="ARBA" id="ARBA00023136"/>
    </source>
</evidence>
<feature type="domain" description="EamA" evidence="7">
    <location>
        <begin position="6"/>
        <end position="130"/>
    </location>
</feature>
<evidence type="ECO:0000259" key="7">
    <source>
        <dbReference type="Pfam" id="PF00892"/>
    </source>
</evidence>
<feature type="transmembrane region" description="Helical" evidence="6">
    <location>
        <begin position="208"/>
        <end position="228"/>
    </location>
</feature>
<dbReference type="SUPFAM" id="SSF103481">
    <property type="entry name" value="Multidrug resistance efflux transporter EmrE"/>
    <property type="match status" value="2"/>
</dbReference>
<evidence type="ECO:0000256" key="2">
    <source>
        <dbReference type="ARBA" id="ARBA00022475"/>
    </source>
</evidence>
<reference evidence="8 9" key="1">
    <citation type="journal article" date="2015" name="Nature">
        <title>rRNA introns, odd ribosomes, and small enigmatic genomes across a large radiation of phyla.</title>
        <authorList>
            <person name="Brown C.T."/>
            <person name="Hug L.A."/>
            <person name="Thomas B.C."/>
            <person name="Sharon I."/>
            <person name="Castelle C.J."/>
            <person name="Singh A."/>
            <person name="Wilkins M.J."/>
            <person name="Williams K.H."/>
            <person name="Banfield J.F."/>
        </authorList>
    </citation>
    <scope>NUCLEOTIDE SEQUENCE [LARGE SCALE GENOMIC DNA]</scope>
</reference>
<feature type="transmembrane region" description="Helical" evidence="6">
    <location>
        <begin position="33"/>
        <end position="51"/>
    </location>
</feature>
<keyword evidence="4 6" id="KW-1133">Transmembrane helix</keyword>
<feature type="domain" description="EamA" evidence="7">
    <location>
        <begin position="147"/>
        <end position="283"/>
    </location>
</feature>
<dbReference type="EMBL" id="LBVP01000001">
    <property type="protein sequence ID" value="KKQ90148.1"/>
    <property type="molecule type" value="Genomic_DNA"/>
</dbReference>
<feature type="transmembrane region" description="Helical" evidence="6">
    <location>
        <begin position="87"/>
        <end position="108"/>
    </location>
</feature>
<evidence type="ECO:0000313" key="9">
    <source>
        <dbReference type="Proteomes" id="UP000034893"/>
    </source>
</evidence>
<dbReference type="InterPro" id="IPR050638">
    <property type="entry name" value="AA-Vitamin_Transporters"/>
</dbReference>
<evidence type="ECO:0000256" key="6">
    <source>
        <dbReference type="SAM" id="Phobius"/>
    </source>
</evidence>
<feature type="transmembrane region" description="Helical" evidence="6">
    <location>
        <begin position="266"/>
        <end position="284"/>
    </location>
</feature>
<feature type="transmembrane region" description="Helical" evidence="6">
    <location>
        <begin position="240"/>
        <end position="260"/>
    </location>
</feature>